<evidence type="ECO:0000256" key="1">
    <source>
        <dbReference type="SAM" id="MobiDB-lite"/>
    </source>
</evidence>
<feature type="region of interest" description="Disordered" evidence="1">
    <location>
        <begin position="19"/>
        <end position="46"/>
    </location>
</feature>
<protein>
    <submittedName>
        <fullName evidence="2">Uncharacterized protein</fullName>
    </submittedName>
</protein>
<keyword evidence="3" id="KW-1185">Reference proteome</keyword>
<reference evidence="2 3" key="1">
    <citation type="submission" date="2015-01" db="EMBL/GenBank/DDBJ databases">
        <title>The Genome Sequence of Cryptococcus gattii EJB2.</title>
        <authorList>
            <consortium name="The Broad Institute Genomics Platform"/>
            <person name="Cuomo C."/>
            <person name="Litvintseva A."/>
            <person name="Chen Y."/>
            <person name="Heitman J."/>
            <person name="Sun S."/>
            <person name="Springer D."/>
            <person name="Dromer F."/>
            <person name="Young S."/>
            <person name="Zeng Q."/>
            <person name="Gargeya S."/>
            <person name="Abouelleil A."/>
            <person name="Alvarado L."/>
            <person name="Chapman S.B."/>
            <person name="Gainer-Dewar J."/>
            <person name="Goldberg J."/>
            <person name="Griggs A."/>
            <person name="Gujja S."/>
            <person name="Hansen M."/>
            <person name="Howarth C."/>
            <person name="Imamovic A."/>
            <person name="Larimer J."/>
            <person name="Murphy C."/>
            <person name="Naylor J."/>
            <person name="Pearson M."/>
            <person name="Priest M."/>
            <person name="Roberts A."/>
            <person name="Saif S."/>
            <person name="Shea T."/>
            <person name="Sykes S."/>
            <person name="Wortman J."/>
            <person name="Nusbaum C."/>
            <person name="Birren B."/>
        </authorList>
    </citation>
    <scope>NUCLEOTIDE SEQUENCE [LARGE SCALE GENOMIC DNA]</scope>
    <source>
        <strain evidence="2 3">EJB2</strain>
    </source>
</reference>
<organism evidence="2 3">
    <name type="scientific">Cryptococcus gattii EJB2</name>
    <dbReference type="NCBI Taxonomy" id="1296103"/>
    <lineage>
        <taxon>Eukaryota</taxon>
        <taxon>Fungi</taxon>
        <taxon>Dikarya</taxon>
        <taxon>Basidiomycota</taxon>
        <taxon>Agaricomycotina</taxon>
        <taxon>Tremellomycetes</taxon>
        <taxon>Tremellales</taxon>
        <taxon>Cryptococcaceae</taxon>
        <taxon>Cryptococcus</taxon>
        <taxon>Cryptococcus gattii species complex</taxon>
    </lineage>
</organism>
<dbReference type="Proteomes" id="UP000054272">
    <property type="component" value="Unassembled WGS sequence"/>
</dbReference>
<dbReference type="EMBL" id="KN848733">
    <property type="protein sequence ID" value="KIR78000.1"/>
    <property type="molecule type" value="Genomic_DNA"/>
</dbReference>
<accession>A0ABR5BQT6</accession>
<feature type="region of interest" description="Disordered" evidence="1">
    <location>
        <begin position="159"/>
        <end position="192"/>
    </location>
</feature>
<evidence type="ECO:0000313" key="2">
    <source>
        <dbReference type="EMBL" id="KIR78000.1"/>
    </source>
</evidence>
<proteinExistence type="predicted"/>
<evidence type="ECO:0000313" key="3">
    <source>
        <dbReference type="Proteomes" id="UP000054272"/>
    </source>
</evidence>
<feature type="compositionally biased region" description="Polar residues" evidence="1">
    <location>
        <begin position="19"/>
        <end position="44"/>
    </location>
</feature>
<sequence length="426" mass="47756">MFEQKRQLAELLKNFSYQAPTSPRSNTSISPLRLSKNPSSNGSVRETEADMDASFYPSPVDWQTLHRPLKIDMFTHKDAGKLVEWIDKKKNPPSARAAAQRYQVYLNQELSEVESSPLGSMSASGSAPKTCANNDNIVLEDARLDQLYCDFIVEKNKPSDEGEMAQLHNDHSSGDSQEPGGGNGSPRSSTASTPFPAILPCSNFIHDGVDELGHQTDIFNLIPAPTLVIEHRQEELQFMADRLEKAITKLPAPTENGAVFPFAARFGYAEWTKARDPYYLYPYEKALEVCIFVKSNSPSNADLDMNTTTNTTMNTIVKDSHHDMSIKYNLSPCETSNHNAKQPEQGQGEYICTSMERVRTATMARRPIPKTTTEAVLMLNIIILFYSTWYGLDPDGMPHMISTSKDRVRKVVLETLIETLYHEAYE</sequence>
<gene>
    <name evidence="2" type="ORF">I306_05008</name>
</gene>
<name>A0ABR5BQT6_9TREE</name>